<dbReference type="InterPro" id="IPR036322">
    <property type="entry name" value="WD40_repeat_dom_sf"/>
</dbReference>
<feature type="compositionally biased region" description="Basic and acidic residues" evidence="1">
    <location>
        <begin position="845"/>
        <end position="862"/>
    </location>
</feature>
<proteinExistence type="predicted"/>
<dbReference type="Proteomes" id="UP000002852">
    <property type="component" value="Unassembled WGS sequence"/>
</dbReference>
<dbReference type="STRING" id="8083.ENSXMAP00000028604"/>
<feature type="compositionally biased region" description="Polar residues" evidence="1">
    <location>
        <begin position="155"/>
        <end position="175"/>
    </location>
</feature>
<protein>
    <submittedName>
        <fullName evidence="3">Zinc finger protein 106-like</fullName>
    </submittedName>
</protein>
<dbReference type="InterPro" id="IPR042622">
    <property type="entry name" value="Znf106"/>
</dbReference>
<feature type="compositionally biased region" description="Basic and acidic residues" evidence="1">
    <location>
        <begin position="1"/>
        <end position="13"/>
    </location>
</feature>
<feature type="region of interest" description="Disordered" evidence="1">
    <location>
        <begin position="383"/>
        <end position="507"/>
    </location>
</feature>
<dbReference type="InterPro" id="IPR013087">
    <property type="entry name" value="Znf_C2H2_type"/>
</dbReference>
<reference evidence="3" key="4">
    <citation type="submission" date="2025-09" db="UniProtKB">
        <authorList>
            <consortium name="Ensembl"/>
        </authorList>
    </citation>
    <scope>IDENTIFICATION</scope>
    <source>
        <strain evidence="3">JP 163 A</strain>
    </source>
</reference>
<dbReference type="FunFam" id="2.130.10.10:FF:000114">
    <property type="entry name" value="zinc finger protein 106 isoform X1"/>
    <property type="match status" value="1"/>
</dbReference>
<dbReference type="RefSeq" id="XP_023203445.1">
    <property type="nucleotide sequence ID" value="XM_023347677.1"/>
</dbReference>
<sequence>MADVQNQKKEVQKAPKKKAKKKKPAQPLQNAKTNYCIVCRDTYLKNEAHDHMQSMHHHNELEKVLGKDAFHNCQACKIHSLGLNEYGTHILTSQHQTRFKNLKSKNVKPVSLVETLSSATIKSILARNKALRNQKKKEEKKTRKKRKQETGNRCAKTQQSGVQSKSLDSKGTIQPNQMQMRTPNQWQQPHFPGSNYGVIQNKENKMFLMEKPPLYRPFPDQNWRPPYLPSTPVHQPFHHQYDWHEDHQWHNGYFANNQYYQGKMNRFQSSPYSYPSPPAGPSKQMMPTVSQSNFNQQKPTGQCSIPSRPLPHDGANLLDHNKSEKGNSTQPKHAKTDSVWPESSNSSAPGHSENKSGSQAPMGDVGVGFTLKQIRRALGVREPCRADREARRQNGNDHTEDRCAEKQDAADQQAETPAKTELASTHATAANAGAFPSTITPPKQKQTTSKNRQKPNQTLSPQLNDNEAKSQEASNASTSVMPAELNFTKSPKVRVAHKSSTAKAAKETIRKPILDKLLHLSRAKSRLNWDERYSDMKRKSLKGMPRFGIKFGTQPTDVERPVQEGDLPLSEGFHWESFPDSLLVPSSAVPCSQGNRLETQSESQTRDSSEQPDVPQASYSSKTAKMVSVKVEPKLEDENEEVSRKRTISMVEEDGLSDRPNCKKKKTKSRKDNLDQSQMDQLLAVSLREDELSHSLQDLDQSMIQARNALQTAYAEVQRLLLLKQQITTEVNNLRTKRIEILQGMQEGYSGATIVSPGPASTMPSTSFPSSLNLQQPAATRASSMTLPQTAPLTRPAGSLKQEVAHVVAAGHMSQLFVPSALQPTIPEVPTSPHGPPPESFARQQEQEPRDRLTCVKTKVSEKQIQSSDVVEGAEENQSTEQDIGEDPGKEQKKVLLMDDEDDEGNESDDSVEVVNASKLDVIHIEESECEDSTETVSPEQPEDPQKSVSVELNCVSTQTFQQCETERKSVPAVKQKKDVSQPAESVEEEDPYLGDFLSHSGPVHGLQIHSGQLYTCSGDNTARAYSLLTRECEAVFQGHTNKVNCLLVSSLPNMPARLYTGSSDQTIRCYSIKSKKCLDQITLPDRVLCLHIAWNILYVGLASGCVISYDLKTLKELDMLECHGPRGVSCLGTSQEGARRLLLVGSYDSTISVRDAKSGLLLRTLEGHTKTVLCMKVVNDLVFSGSSDTSVHAHNIHTGELVRIYKGHGHAVTSIVILGKVMVTACLDKLVRVYELQSHDRLQVYGGHSDMVMCMAVHKSVIYTGCYDGSVQAVKLNLLKNYRCWWQSCSLIFGIQEHLFQHLIQDHSNSNMQTVKCRWKECNHFFSTQQSVRQELPEHLQNHIESDGKLQP</sequence>
<name>A0A3B5QEG2_XIPMA</name>
<feature type="compositionally biased region" description="Basic and acidic residues" evidence="1">
    <location>
        <begin position="631"/>
        <end position="644"/>
    </location>
</feature>
<dbReference type="PANTHER" id="PTHR14435">
    <property type="entry name" value="ZINC FINGER PROTEIN 106"/>
    <property type="match status" value="1"/>
</dbReference>
<dbReference type="SUPFAM" id="SSF50978">
    <property type="entry name" value="WD40 repeat-like"/>
    <property type="match status" value="1"/>
</dbReference>
<reference evidence="4" key="2">
    <citation type="journal article" date="2013" name="Nat. Genet.">
        <title>The genome of the platyfish, Xiphophorus maculatus, provides insights into evolutionary adaptation and several complex traits.</title>
        <authorList>
            <person name="Schartl M."/>
            <person name="Walter R.B."/>
            <person name="Shen Y."/>
            <person name="Garcia T."/>
            <person name="Catchen J."/>
            <person name="Amores A."/>
            <person name="Braasch I."/>
            <person name="Chalopin D."/>
            <person name="Volff J.N."/>
            <person name="Lesch K.P."/>
            <person name="Bisazza A."/>
            <person name="Minx P."/>
            <person name="Hillier L."/>
            <person name="Wilson R.K."/>
            <person name="Fuerstenberg S."/>
            <person name="Boore J."/>
            <person name="Searle S."/>
            <person name="Postlethwait J.H."/>
            <person name="Warren W.C."/>
        </authorList>
    </citation>
    <scope>NUCLEOTIDE SEQUENCE [LARGE SCALE GENOMIC DNA]</scope>
    <source>
        <strain evidence="4">JP 163 A</strain>
    </source>
</reference>
<dbReference type="InterPro" id="IPR015943">
    <property type="entry name" value="WD40/YVTN_repeat-like_dom_sf"/>
</dbReference>
<reference evidence="4" key="1">
    <citation type="submission" date="2012-01" db="EMBL/GenBank/DDBJ databases">
        <authorList>
            <person name="Walter R."/>
            <person name="Schartl M."/>
            <person name="Warren W."/>
        </authorList>
    </citation>
    <scope>NUCLEOTIDE SEQUENCE [LARGE SCALE GENOMIC DNA]</scope>
    <source>
        <strain evidence="4">JP 163 A</strain>
    </source>
</reference>
<dbReference type="CDD" id="cd00200">
    <property type="entry name" value="WD40"/>
    <property type="match status" value="1"/>
</dbReference>
<dbReference type="KEGG" id="xma:102231691"/>
<dbReference type="RefSeq" id="XP_023203447.1">
    <property type="nucleotide sequence ID" value="XM_023347679.1"/>
</dbReference>
<feature type="region of interest" description="Disordered" evidence="1">
    <location>
        <begin position="586"/>
        <end position="677"/>
    </location>
</feature>
<dbReference type="GO" id="GO:0017124">
    <property type="term" value="F:SH3 domain binding"/>
    <property type="evidence" value="ECO:0007669"/>
    <property type="project" value="TreeGrafter"/>
</dbReference>
<feature type="region of interest" description="Disordered" evidence="1">
    <location>
        <begin position="824"/>
        <end position="891"/>
    </location>
</feature>
<dbReference type="GO" id="GO:0016020">
    <property type="term" value="C:membrane"/>
    <property type="evidence" value="ECO:0007669"/>
    <property type="project" value="TreeGrafter"/>
</dbReference>
<feature type="compositionally biased region" description="Basic residues" evidence="1">
    <location>
        <begin position="14"/>
        <end position="24"/>
    </location>
</feature>
<dbReference type="Ensembl" id="ENSXMAT00000034395.1">
    <property type="protein sequence ID" value="ENSXMAP00000028604.1"/>
    <property type="gene ID" value="ENSXMAG00000017661.2"/>
</dbReference>
<dbReference type="PANTHER" id="PTHR14435:SF2">
    <property type="entry name" value="ZINC FINGER PROTEIN 106"/>
    <property type="match status" value="1"/>
</dbReference>
<dbReference type="InterPro" id="IPR001680">
    <property type="entry name" value="WD40_rpt"/>
</dbReference>
<dbReference type="GO" id="GO:0008286">
    <property type="term" value="P:insulin receptor signaling pathway"/>
    <property type="evidence" value="ECO:0007669"/>
    <property type="project" value="TreeGrafter"/>
</dbReference>
<feature type="region of interest" description="Disordered" evidence="1">
    <location>
        <begin position="127"/>
        <end position="175"/>
    </location>
</feature>
<feature type="compositionally biased region" description="Polar residues" evidence="1">
    <location>
        <begin position="437"/>
        <end position="480"/>
    </location>
</feature>
<feature type="compositionally biased region" description="Polar residues" evidence="1">
    <location>
        <begin position="589"/>
        <end position="603"/>
    </location>
</feature>
<feature type="region of interest" description="Disordered" evidence="1">
    <location>
        <begin position="928"/>
        <end position="948"/>
    </location>
</feature>
<dbReference type="GO" id="GO:0005829">
    <property type="term" value="C:cytosol"/>
    <property type="evidence" value="ECO:0007669"/>
    <property type="project" value="TreeGrafter"/>
</dbReference>
<feature type="compositionally biased region" description="Polar residues" evidence="1">
    <location>
        <begin position="341"/>
        <end position="359"/>
    </location>
</feature>
<dbReference type="GeneTree" id="ENSGT00940000157336"/>
<reference evidence="3" key="3">
    <citation type="submission" date="2025-08" db="UniProtKB">
        <authorList>
            <consortium name="Ensembl"/>
        </authorList>
    </citation>
    <scope>IDENTIFICATION</scope>
    <source>
        <strain evidence="3">JP 163 A</strain>
    </source>
</reference>
<dbReference type="PROSITE" id="PS00028">
    <property type="entry name" value="ZINC_FINGER_C2H2_1"/>
    <property type="match status" value="1"/>
</dbReference>
<feature type="compositionally biased region" description="Polar residues" evidence="1">
    <location>
        <begin position="285"/>
        <end position="305"/>
    </location>
</feature>
<dbReference type="Gene3D" id="3.30.160.60">
    <property type="entry name" value="Classic Zinc Finger"/>
    <property type="match status" value="1"/>
</dbReference>
<dbReference type="OMA" id="NHRCWWQ"/>
<feature type="region of interest" description="Disordered" evidence="1">
    <location>
        <begin position="1"/>
        <end position="27"/>
    </location>
</feature>
<dbReference type="OrthoDB" id="10002522at2759"/>
<feature type="region of interest" description="Disordered" evidence="1">
    <location>
        <begin position="270"/>
        <end position="365"/>
    </location>
</feature>
<dbReference type="GeneID" id="102231691"/>
<dbReference type="Gene3D" id="2.130.10.10">
    <property type="entry name" value="YVTN repeat-like/Quinoprotein amine dehydrogenase"/>
    <property type="match status" value="2"/>
</dbReference>
<dbReference type="RefSeq" id="XP_023203449.1">
    <property type="nucleotide sequence ID" value="XM_023347681.1"/>
</dbReference>
<feature type="compositionally biased region" description="Basic and acidic residues" evidence="1">
    <location>
        <begin position="383"/>
        <end position="409"/>
    </location>
</feature>
<dbReference type="InParanoid" id="A0A3B5QEG2"/>
<feature type="domain" description="C2H2-type" evidence="2">
    <location>
        <begin position="1285"/>
        <end position="1308"/>
    </location>
</feature>
<evidence type="ECO:0000256" key="1">
    <source>
        <dbReference type="SAM" id="MobiDB-lite"/>
    </source>
</evidence>
<evidence type="ECO:0000259" key="2">
    <source>
        <dbReference type="PROSITE" id="PS00028"/>
    </source>
</evidence>
<dbReference type="GO" id="GO:0003723">
    <property type="term" value="F:RNA binding"/>
    <property type="evidence" value="ECO:0007669"/>
    <property type="project" value="InterPro"/>
</dbReference>
<feature type="compositionally biased region" description="Low complexity" evidence="1">
    <location>
        <begin position="423"/>
        <end position="434"/>
    </location>
</feature>
<organism evidence="3 4">
    <name type="scientific">Xiphophorus maculatus</name>
    <name type="common">Southern platyfish</name>
    <name type="synonym">Platypoecilus maculatus</name>
    <dbReference type="NCBI Taxonomy" id="8083"/>
    <lineage>
        <taxon>Eukaryota</taxon>
        <taxon>Metazoa</taxon>
        <taxon>Chordata</taxon>
        <taxon>Craniata</taxon>
        <taxon>Vertebrata</taxon>
        <taxon>Euteleostomi</taxon>
        <taxon>Actinopterygii</taxon>
        <taxon>Neopterygii</taxon>
        <taxon>Teleostei</taxon>
        <taxon>Neoteleostei</taxon>
        <taxon>Acanthomorphata</taxon>
        <taxon>Ovalentaria</taxon>
        <taxon>Atherinomorphae</taxon>
        <taxon>Cyprinodontiformes</taxon>
        <taxon>Poeciliidae</taxon>
        <taxon>Poeciliinae</taxon>
        <taxon>Xiphophorus</taxon>
    </lineage>
</organism>
<evidence type="ECO:0000313" key="4">
    <source>
        <dbReference type="Proteomes" id="UP000002852"/>
    </source>
</evidence>
<dbReference type="SMART" id="SM00320">
    <property type="entry name" value="WD40"/>
    <property type="match status" value="7"/>
</dbReference>
<accession>A0A3B5QEG2</accession>
<keyword evidence="4" id="KW-1185">Reference proteome</keyword>
<dbReference type="RefSeq" id="XP_023203446.1">
    <property type="nucleotide sequence ID" value="XM_023347678.1"/>
</dbReference>
<evidence type="ECO:0000313" key="3">
    <source>
        <dbReference type="Ensembl" id="ENSXMAP00000028604.1"/>
    </source>
</evidence>
<dbReference type="Pfam" id="PF00400">
    <property type="entry name" value="WD40"/>
    <property type="match status" value="3"/>
</dbReference>